<protein>
    <submittedName>
        <fullName evidence="1">Uncharacterized protein</fullName>
    </submittedName>
</protein>
<gene>
    <name evidence="1" type="ORF">K0T92_04865</name>
</gene>
<dbReference type="EMBL" id="JAHZIJ010000002">
    <property type="protein sequence ID" value="MBW7474064.1"/>
    <property type="molecule type" value="Genomic_DNA"/>
</dbReference>
<evidence type="ECO:0000313" key="1">
    <source>
        <dbReference type="EMBL" id="MBW7474064.1"/>
    </source>
</evidence>
<keyword evidence="2" id="KW-1185">Reference proteome</keyword>
<dbReference type="RefSeq" id="WP_219871313.1">
    <property type="nucleotide sequence ID" value="NZ_JAHZIJ010000002.1"/>
</dbReference>
<dbReference type="Proteomes" id="UP000812277">
    <property type="component" value="Unassembled WGS sequence"/>
</dbReference>
<proteinExistence type="predicted"/>
<comment type="caution">
    <text evidence="1">The sequence shown here is derived from an EMBL/GenBank/DDBJ whole genome shotgun (WGS) entry which is preliminary data.</text>
</comment>
<sequence length="127" mass="15148">MQNIFTSHVLNALNIDRESEFAYTINFLLNNGMNADLFIEDNKGLRGVELFTGLYRERYKLLERTRYSCCEEFIESYHRDPRAALERMFGEYIDEAKFRHVRTGAEDIYRLHMKDPNARFMRAAAYM</sequence>
<organism evidence="1 2">
    <name type="scientific">Paenibacillus oenotherae</name>
    <dbReference type="NCBI Taxonomy" id="1435645"/>
    <lineage>
        <taxon>Bacteria</taxon>
        <taxon>Bacillati</taxon>
        <taxon>Bacillota</taxon>
        <taxon>Bacilli</taxon>
        <taxon>Bacillales</taxon>
        <taxon>Paenibacillaceae</taxon>
        <taxon>Paenibacillus</taxon>
    </lineage>
</organism>
<accession>A0ABS7D297</accession>
<reference evidence="1 2" key="1">
    <citation type="submission" date="2021-07" db="EMBL/GenBank/DDBJ databases">
        <title>Paenibacillus radiodurans sp. nov., isolated from the southeastern edge of Tengger Desert.</title>
        <authorList>
            <person name="Zhang G."/>
        </authorList>
    </citation>
    <scope>NUCLEOTIDE SEQUENCE [LARGE SCALE GENOMIC DNA]</scope>
    <source>
        <strain evidence="1 2">DT7-4</strain>
    </source>
</reference>
<evidence type="ECO:0000313" key="2">
    <source>
        <dbReference type="Proteomes" id="UP000812277"/>
    </source>
</evidence>
<name>A0ABS7D297_9BACL</name>